<keyword evidence="3" id="KW-1185">Reference proteome</keyword>
<keyword evidence="1" id="KW-1133">Transmembrane helix</keyword>
<dbReference type="SUPFAM" id="SSF81301">
    <property type="entry name" value="Nucleotidyltransferase"/>
    <property type="match status" value="1"/>
</dbReference>
<dbReference type="AlphaFoldDB" id="A0A0S4KXZ8"/>
<dbReference type="InterPro" id="IPR043519">
    <property type="entry name" value="NT_sf"/>
</dbReference>
<gene>
    <name evidence="2" type="ORF">NITINOP_3106</name>
</gene>
<protein>
    <submittedName>
        <fullName evidence="2">DNA polymerase beta domain protein region</fullName>
    </submittedName>
</protein>
<accession>A0A0S4KXZ8</accession>
<sequence length="47" mass="4945">MLAETFASLIDRAVAAVRQVYGDRLVSVVLYGSVGTGTMAITPMLIS</sequence>
<name>A0A0S4KXZ8_9BACT</name>
<dbReference type="Gene3D" id="3.30.460.10">
    <property type="entry name" value="Beta Polymerase, domain 2"/>
    <property type="match status" value="1"/>
</dbReference>
<evidence type="ECO:0000313" key="2">
    <source>
        <dbReference type="EMBL" id="CUQ68078.1"/>
    </source>
</evidence>
<dbReference type="EMBL" id="LN885086">
    <property type="protein sequence ID" value="CUQ68078.1"/>
    <property type="molecule type" value="Genomic_DNA"/>
</dbReference>
<reference evidence="3" key="1">
    <citation type="submission" date="2015-09" db="EMBL/GenBank/DDBJ databases">
        <authorList>
            <person name="Daims H."/>
        </authorList>
    </citation>
    <scope>NUCLEOTIDE SEQUENCE [LARGE SCALE GENOMIC DNA]</scope>
</reference>
<keyword evidence="1" id="KW-0812">Transmembrane</keyword>
<proteinExistence type="predicted"/>
<evidence type="ECO:0000256" key="1">
    <source>
        <dbReference type="SAM" id="Phobius"/>
    </source>
</evidence>
<feature type="transmembrane region" description="Helical" evidence="1">
    <location>
        <begin position="25"/>
        <end position="46"/>
    </location>
</feature>
<keyword evidence="1" id="KW-0472">Membrane</keyword>
<evidence type="ECO:0000313" key="3">
    <source>
        <dbReference type="Proteomes" id="UP000066284"/>
    </source>
</evidence>
<organism evidence="2 3">
    <name type="scientific">Candidatus Nitrospira inopinata</name>
    <dbReference type="NCBI Taxonomy" id="1715989"/>
    <lineage>
        <taxon>Bacteria</taxon>
        <taxon>Pseudomonadati</taxon>
        <taxon>Nitrospirota</taxon>
        <taxon>Nitrospiria</taxon>
        <taxon>Nitrospirales</taxon>
        <taxon>Nitrospiraceae</taxon>
        <taxon>Nitrospira</taxon>
    </lineage>
</organism>
<dbReference type="Proteomes" id="UP000066284">
    <property type="component" value="Chromosome 1"/>
</dbReference>
<dbReference type="KEGG" id="nio:NITINOP_3106"/>